<reference evidence="1" key="2">
    <citation type="journal article" date="2023" name="Proc. Natl. Acad. Sci. U.S.A.">
        <title>A global phylogenomic analysis of the shiitake genus Lentinula.</title>
        <authorList>
            <person name="Sierra-Patev S."/>
            <person name="Min B."/>
            <person name="Naranjo-Ortiz M."/>
            <person name="Looney B."/>
            <person name="Konkel Z."/>
            <person name="Slot J.C."/>
            <person name="Sakamoto Y."/>
            <person name="Steenwyk J.L."/>
            <person name="Rokas A."/>
            <person name="Carro J."/>
            <person name="Camarero S."/>
            <person name="Ferreira P."/>
            <person name="Molpeceres G."/>
            <person name="Ruiz-Duenas F.J."/>
            <person name="Serrano A."/>
            <person name="Henrissat B."/>
            <person name="Drula E."/>
            <person name="Hughes K.W."/>
            <person name="Mata J.L."/>
            <person name="Ishikawa N.K."/>
            <person name="Vargas-Isla R."/>
            <person name="Ushijima S."/>
            <person name="Smith C.A."/>
            <person name="Donoghue J."/>
            <person name="Ahrendt S."/>
            <person name="Andreopoulos W."/>
            <person name="He G."/>
            <person name="LaButti K."/>
            <person name="Lipzen A."/>
            <person name="Ng V."/>
            <person name="Riley R."/>
            <person name="Sandor L."/>
            <person name="Barry K."/>
            <person name="Martinez A.T."/>
            <person name="Xiao Y."/>
            <person name="Gibbons J.G."/>
            <person name="Terashima K."/>
            <person name="Grigoriev I.V."/>
            <person name="Hibbett D."/>
        </authorList>
    </citation>
    <scope>NUCLEOTIDE SEQUENCE</scope>
    <source>
        <strain evidence="1">Sp2 HRB7682 ss15</strain>
    </source>
</reference>
<accession>A0A9W9DL24</accession>
<comment type="caution">
    <text evidence="1">The sequence shown here is derived from an EMBL/GenBank/DDBJ whole genome shotgun (WGS) entry which is preliminary data.</text>
</comment>
<organism evidence="1 2">
    <name type="scientific">Lentinula lateritia</name>
    <dbReference type="NCBI Taxonomy" id="40482"/>
    <lineage>
        <taxon>Eukaryota</taxon>
        <taxon>Fungi</taxon>
        <taxon>Dikarya</taxon>
        <taxon>Basidiomycota</taxon>
        <taxon>Agaricomycotina</taxon>
        <taxon>Agaricomycetes</taxon>
        <taxon>Agaricomycetidae</taxon>
        <taxon>Agaricales</taxon>
        <taxon>Marasmiineae</taxon>
        <taxon>Omphalotaceae</taxon>
        <taxon>Lentinula</taxon>
    </lineage>
</organism>
<reference evidence="1" key="1">
    <citation type="submission" date="2022-08" db="EMBL/GenBank/DDBJ databases">
        <authorList>
            <consortium name="DOE Joint Genome Institute"/>
            <person name="Min B."/>
            <person name="Riley R."/>
            <person name="Sierra-Patev S."/>
            <person name="Naranjo-Ortiz M."/>
            <person name="Looney B."/>
            <person name="Konkel Z."/>
            <person name="Slot J.C."/>
            <person name="Sakamoto Y."/>
            <person name="Steenwyk J.L."/>
            <person name="Rokas A."/>
            <person name="Carro J."/>
            <person name="Camarero S."/>
            <person name="Ferreira P."/>
            <person name="Molpeceres G."/>
            <person name="Ruiz-Duenas F.J."/>
            <person name="Serrano A."/>
            <person name="Henrissat B."/>
            <person name="Drula E."/>
            <person name="Hughes K.W."/>
            <person name="Mata J.L."/>
            <person name="Ishikawa N.K."/>
            <person name="Vargas-Isla R."/>
            <person name="Ushijima S."/>
            <person name="Smith C.A."/>
            <person name="Ahrendt S."/>
            <person name="Andreopoulos W."/>
            <person name="He G."/>
            <person name="Labutti K."/>
            <person name="Lipzen A."/>
            <person name="Ng V."/>
            <person name="Sandor L."/>
            <person name="Barry K."/>
            <person name="Martinez A.T."/>
            <person name="Xiao Y."/>
            <person name="Gibbons J.G."/>
            <person name="Terashima K."/>
            <person name="Hibbett D.S."/>
            <person name="Grigoriev I.V."/>
        </authorList>
    </citation>
    <scope>NUCLEOTIDE SEQUENCE</scope>
    <source>
        <strain evidence="1">Sp2 HRB7682 ss15</strain>
    </source>
</reference>
<evidence type="ECO:0008006" key="3">
    <source>
        <dbReference type="Google" id="ProtNLM"/>
    </source>
</evidence>
<gene>
    <name evidence="1" type="ORF">C8J55DRAFT_562537</name>
</gene>
<evidence type="ECO:0000313" key="1">
    <source>
        <dbReference type="EMBL" id="KAJ4474708.1"/>
    </source>
</evidence>
<sequence>MSIDLPGFPNEILAVIASYLTDDKGALYSFSLSCKHFAAVATPILYHSVPTLGLPTLASDDLLLSSVMGRHPACFARDITVSVDDKEEIMRVSLGGALFNIEHDNPHYTPPKHMMYLHCAKANVLLHSWCNISIYSAQQGCRVPLDLSLCLLQTSYVLKLLSCATESIRLDWSQVVDPPSYMVIANFFALLPTRLQNLQSLELNIPPLVDNDDISTIQVAFNSKNMNFPFLTRFVFGNIFGDISLSSFLQHPGISTLGYCGIINDPLVVDQVRSGRLLTNVPPFVGGSDLAVVIAGVLSTKLTVLTLDGPAAVVLFGDVACHILQTCYWLHELHLPSPTGYNAHELQTISNYVPGLAALSVTFRDCESGPNVHLLRSCTPCNRAKATRCLSAEDEWDSSEVINNTAVTPLVPGDRE</sequence>
<dbReference type="AlphaFoldDB" id="A0A9W9DL24"/>
<protein>
    <recommendedName>
        <fullName evidence="3">F-box domain-containing protein</fullName>
    </recommendedName>
</protein>
<dbReference type="Proteomes" id="UP001150238">
    <property type="component" value="Unassembled WGS sequence"/>
</dbReference>
<name>A0A9W9DL24_9AGAR</name>
<evidence type="ECO:0000313" key="2">
    <source>
        <dbReference type="Proteomes" id="UP001150238"/>
    </source>
</evidence>
<dbReference type="EMBL" id="JANVFS010000023">
    <property type="protein sequence ID" value="KAJ4474708.1"/>
    <property type="molecule type" value="Genomic_DNA"/>
</dbReference>
<proteinExistence type="predicted"/>